<keyword evidence="3" id="KW-1185">Reference proteome</keyword>
<organism evidence="2 3">
    <name type="scientific">Neurospora crassa (strain ATCC 24698 / 74-OR23-1A / CBS 708.71 / DSM 1257 / FGSC 987)</name>
    <dbReference type="NCBI Taxonomy" id="367110"/>
    <lineage>
        <taxon>Eukaryota</taxon>
        <taxon>Fungi</taxon>
        <taxon>Dikarya</taxon>
        <taxon>Ascomycota</taxon>
        <taxon>Pezizomycotina</taxon>
        <taxon>Sordariomycetes</taxon>
        <taxon>Sordariomycetidae</taxon>
        <taxon>Sordariales</taxon>
        <taxon>Sordariaceae</taxon>
        <taxon>Neurospora</taxon>
    </lineage>
</organism>
<feature type="region of interest" description="Disordered" evidence="1">
    <location>
        <begin position="218"/>
        <end position="247"/>
    </location>
</feature>
<dbReference type="InParanoid" id="U9WHC0"/>
<evidence type="ECO:0000256" key="1">
    <source>
        <dbReference type="SAM" id="MobiDB-lite"/>
    </source>
</evidence>
<accession>U9WHC0</accession>
<name>U9WHC0_NEUCR</name>
<proteinExistence type="predicted"/>
<dbReference type="AlphaFoldDB" id="U9WHC0"/>
<dbReference type="KEGG" id="ncr:NCU16701"/>
<dbReference type="RefSeq" id="XP_011394065.1">
    <property type="nucleotide sequence ID" value="XM_011395763.1"/>
</dbReference>
<protein>
    <submittedName>
        <fullName evidence="2">Uncharacterized protein</fullName>
    </submittedName>
</protein>
<sequence length="260" mass="28531">MSDVHLYDDNTRTASSRMNATVVWKRYHTAIQPSGWTIPVAVLWFSPASRAPTPVSYLNTTRLQVQRDLSTTDDVLSRSHRSFFSPVLSHPSRTTPAPTTLRATVLFTANSTAGDTYTISTLGHASCRRLTGNGRIDAFYDRQDKLPRANIIVPMESDFGKRSQVEGVTDAFQSSMTFMPGSSRYEGSKKSVLRPLTSLATVDHLILAVIQLRRPCESHRDSKGLGSTRMGNPTVEEEASQGVTSMTGSAGITITANEEF</sequence>
<dbReference type="VEuPathDB" id="FungiDB:NCU16701"/>
<dbReference type="GeneID" id="23569603"/>
<reference evidence="2 3" key="1">
    <citation type="journal article" date="2003" name="Nature">
        <title>The genome sequence of the filamentous fungus Neurospora crassa.</title>
        <authorList>
            <person name="Galagan J.E."/>
            <person name="Calvo S.E."/>
            <person name="Borkovich K.A."/>
            <person name="Selker E.U."/>
            <person name="Read N.D."/>
            <person name="Jaffe D."/>
            <person name="FitzHugh W."/>
            <person name="Ma L.J."/>
            <person name="Smirnov S."/>
            <person name="Purcell S."/>
            <person name="Rehman B."/>
            <person name="Elkins T."/>
            <person name="Engels R."/>
            <person name="Wang S."/>
            <person name="Nielsen C.B."/>
            <person name="Butler J."/>
            <person name="Endrizzi M."/>
            <person name="Qui D."/>
            <person name="Ianakiev P."/>
            <person name="Bell-Pedersen D."/>
            <person name="Nelson M.A."/>
            <person name="Werner-Washburne M."/>
            <person name="Selitrennikoff C.P."/>
            <person name="Kinsey J.A."/>
            <person name="Braun E.L."/>
            <person name="Zelter A."/>
            <person name="Schulte U."/>
            <person name="Kothe G.O."/>
            <person name="Jedd G."/>
            <person name="Mewes W."/>
            <person name="Staben C."/>
            <person name="Marcotte E."/>
            <person name="Greenberg D."/>
            <person name="Roy A."/>
            <person name="Foley K."/>
            <person name="Naylor J."/>
            <person name="Stange-Thomann N."/>
            <person name="Barrett R."/>
            <person name="Gnerre S."/>
            <person name="Kamal M."/>
            <person name="Kamvysselis M."/>
            <person name="Mauceli E."/>
            <person name="Bielke C."/>
            <person name="Rudd S."/>
            <person name="Frishman D."/>
            <person name="Krystofova S."/>
            <person name="Rasmussen C."/>
            <person name="Metzenberg R.L."/>
            <person name="Perkins D.D."/>
            <person name="Kroken S."/>
            <person name="Cogoni C."/>
            <person name="Macino G."/>
            <person name="Catcheside D."/>
            <person name="Li W."/>
            <person name="Pratt R.J."/>
            <person name="Osmani S.A."/>
            <person name="DeSouza C.P."/>
            <person name="Glass L."/>
            <person name="Orbach M.J."/>
            <person name="Berglund J.A."/>
            <person name="Voelker R."/>
            <person name="Yarden O."/>
            <person name="Plamann M."/>
            <person name="Seiler S."/>
            <person name="Dunlap J."/>
            <person name="Radford A."/>
            <person name="Aramayo R."/>
            <person name="Natvig D.O."/>
            <person name="Alex L.A."/>
            <person name="Mannhaupt G."/>
            <person name="Ebbole D.J."/>
            <person name="Freitag M."/>
            <person name="Paulsen I."/>
            <person name="Sachs M.S."/>
            <person name="Lander E.S."/>
            <person name="Nusbaum C."/>
            <person name="Birren B."/>
        </authorList>
    </citation>
    <scope>NUCLEOTIDE SEQUENCE [LARGE SCALE GENOMIC DNA]</scope>
    <source>
        <strain evidence="3">ATCC 24698 / 74-OR23-1A / CBS 708.71 / DSM 1257 / FGSC 987</strain>
    </source>
</reference>
<dbReference type="Proteomes" id="UP000001805">
    <property type="component" value="Chromosome 3, Linkage Group III"/>
</dbReference>
<evidence type="ECO:0000313" key="3">
    <source>
        <dbReference type="Proteomes" id="UP000001805"/>
    </source>
</evidence>
<dbReference type="EMBL" id="CM002238">
    <property type="protein sequence ID" value="ESA43443.1"/>
    <property type="molecule type" value="Genomic_DNA"/>
</dbReference>
<gene>
    <name evidence="2" type="ORF">NCU16701</name>
</gene>
<evidence type="ECO:0000313" key="2">
    <source>
        <dbReference type="EMBL" id="ESA43443.1"/>
    </source>
</evidence>